<comment type="function">
    <text evidence="7">Key enzyme in folate metabolism. Catalyzes an essential reaction for de novo glycine and purine synthesis, and for DNA precursor synthesis.</text>
</comment>
<evidence type="ECO:0000259" key="9">
    <source>
        <dbReference type="PROSITE" id="PS51330"/>
    </source>
</evidence>
<evidence type="ECO:0000256" key="1">
    <source>
        <dbReference type="ARBA" id="ARBA00004903"/>
    </source>
</evidence>
<dbReference type="SUPFAM" id="SSF53597">
    <property type="entry name" value="Dihydrofolate reductase-like"/>
    <property type="match status" value="1"/>
</dbReference>
<organism evidence="10">
    <name type="scientific">Buchnera aphidicola</name>
    <name type="common">Anoecia corni</name>
    <dbReference type="NCBI Taxonomy" id="2994477"/>
    <lineage>
        <taxon>Bacteria</taxon>
        <taxon>Pseudomonadati</taxon>
        <taxon>Pseudomonadota</taxon>
        <taxon>Gammaproteobacteria</taxon>
        <taxon>Enterobacterales</taxon>
        <taxon>Erwiniaceae</taxon>
        <taxon>Buchnera</taxon>
    </lineage>
</organism>
<dbReference type="GO" id="GO:0046452">
    <property type="term" value="P:dihydrofolate metabolic process"/>
    <property type="evidence" value="ECO:0007669"/>
    <property type="project" value="TreeGrafter"/>
</dbReference>
<keyword evidence="5" id="KW-0521">NADP</keyword>
<evidence type="ECO:0000256" key="7">
    <source>
        <dbReference type="ARBA" id="ARBA00025067"/>
    </source>
</evidence>
<dbReference type="RefSeq" id="WP_367681088.1">
    <property type="nucleotide sequence ID" value="NZ_OZ060371.1"/>
</dbReference>
<dbReference type="InterPro" id="IPR017925">
    <property type="entry name" value="DHFR_CS"/>
</dbReference>
<dbReference type="EMBL" id="OZ060371">
    <property type="protein sequence ID" value="CAL4042454.1"/>
    <property type="molecule type" value="Genomic_DNA"/>
</dbReference>
<evidence type="ECO:0000313" key="10">
    <source>
        <dbReference type="EMBL" id="CAL4042454.1"/>
    </source>
</evidence>
<dbReference type="PROSITE" id="PS00075">
    <property type="entry name" value="DHFR_1"/>
    <property type="match status" value="1"/>
</dbReference>
<keyword evidence="6 10" id="KW-0560">Oxidoreductase</keyword>
<evidence type="ECO:0000256" key="4">
    <source>
        <dbReference type="ARBA" id="ARBA00022563"/>
    </source>
</evidence>
<sequence length="160" mass="18670">MTVSMIAAISNNFVIGYKNKIPWNIPNDLFWFKKNTIKKVVLMGRLTWESIGTPLPMRVNLILSKKKTYFHKNVISITSIEEGLKISKILDLELVIIGGSSIYHSMLPWSKKIYLTCLNTCFHGDTFFPILDKSEWSQTFFMKQKDKLNFFSYTFTILER</sequence>
<evidence type="ECO:0000256" key="6">
    <source>
        <dbReference type="ARBA" id="ARBA00023002"/>
    </source>
</evidence>
<keyword evidence="4" id="KW-0554">One-carbon metabolism</keyword>
<feature type="domain" description="DHFR" evidence="9">
    <location>
        <begin position="2"/>
        <end position="160"/>
    </location>
</feature>
<dbReference type="AlphaFoldDB" id="A0AAT9IGM7"/>
<dbReference type="InterPro" id="IPR012259">
    <property type="entry name" value="DHFR"/>
</dbReference>
<dbReference type="GO" id="GO:0006730">
    <property type="term" value="P:one-carbon metabolic process"/>
    <property type="evidence" value="ECO:0007669"/>
    <property type="project" value="UniProtKB-KW"/>
</dbReference>
<accession>A0AAT9IGM7</accession>
<dbReference type="InterPro" id="IPR001796">
    <property type="entry name" value="DHFR_dom"/>
</dbReference>
<dbReference type="GO" id="GO:0005829">
    <property type="term" value="C:cytosol"/>
    <property type="evidence" value="ECO:0007669"/>
    <property type="project" value="TreeGrafter"/>
</dbReference>
<evidence type="ECO:0000256" key="5">
    <source>
        <dbReference type="ARBA" id="ARBA00022857"/>
    </source>
</evidence>
<dbReference type="GO" id="GO:0004146">
    <property type="term" value="F:dihydrofolate reductase activity"/>
    <property type="evidence" value="ECO:0007669"/>
    <property type="project" value="UniProtKB-EC"/>
</dbReference>
<evidence type="ECO:0000256" key="2">
    <source>
        <dbReference type="ARBA" id="ARBA00009539"/>
    </source>
</evidence>
<dbReference type="GO" id="GO:0046655">
    <property type="term" value="P:folic acid metabolic process"/>
    <property type="evidence" value="ECO:0007669"/>
    <property type="project" value="TreeGrafter"/>
</dbReference>
<dbReference type="PANTHER" id="PTHR48069">
    <property type="entry name" value="DIHYDROFOLATE REDUCTASE"/>
    <property type="match status" value="1"/>
</dbReference>
<dbReference type="GO" id="GO:0046654">
    <property type="term" value="P:tetrahydrofolate biosynthetic process"/>
    <property type="evidence" value="ECO:0007669"/>
    <property type="project" value="InterPro"/>
</dbReference>
<name>A0AAT9IGM7_9GAMM</name>
<evidence type="ECO:0000256" key="8">
    <source>
        <dbReference type="RuleBase" id="RU004474"/>
    </source>
</evidence>
<dbReference type="Gene3D" id="3.40.430.10">
    <property type="entry name" value="Dihydrofolate Reductase, subunit A"/>
    <property type="match status" value="1"/>
</dbReference>
<dbReference type="GO" id="GO:0050661">
    <property type="term" value="F:NADP binding"/>
    <property type="evidence" value="ECO:0007669"/>
    <property type="project" value="InterPro"/>
</dbReference>
<gene>
    <name evidence="10" type="primary">folA</name>
    <name evidence="10" type="ORF">BUANCORI2928_114</name>
</gene>
<evidence type="ECO:0000256" key="3">
    <source>
        <dbReference type="ARBA" id="ARBA00012856"/>
    </source>
</evidence>
<dbReference type="PANTHER" id="PTHR48069:SF3">
    <property type="entry name" value="DIHYDROFOLATE REDUCTASE"/>
    <property type="match status" value="1"/>
</dbReference>
<dbReference type="CDD" id="cd00209">
    <property type="entry name" value="DHFR"/>
    <property type="match status" value="1"/>
</dbReference>
<protein>
    <recommendedName>
        <fullName evidence="3">dihydrofolate reductase</fullName>
        <ecNumber evidence="3">1.5.1.3</ecNumber>
    </recommendedName>
</protein>
<comment type="similarity">
    <text evidence="2 8">Belongs to the dihydrofolate reductase family.</text>
</comment>
<comment type="pathway">
    <text evidence="1">Cofactor biosynthesis; tetrahydrofolate biosynthesis; 5,6,7,8-tetrahydrofolate from 7,8-dihydrofolate: step 1/1.</text>
</comment>
<dbReference type="EC" id="1.5.1.3" evidence="3"/>
<reference evidence="10" key="1">
    <citation type="submission" date="2024-06" db="EMBL/GenBank/DDBJ databases">
        <authorList>
            <person name="Manzano-Marin A."/>
            <person name="Manzano-Marin A."/>
            <person name="Alejandro Manzano Marin A."/>
        </authorList>
    </citation>
    <scope>NUCLEOTIDE SEQUENCE</scope>
    <source>
        <strain evidence="10">Ancorni-2928</strain>
    </source>
</reference>
<dbReference type="PROSITE" id="PS51330">
    <property type="entry name" value="DHFR_2"/>
    <property type="match status" value="1"/>
</dbReference>
<dbReference type="PRINTS" id="PR00070">
    <property type="entry name" value="DHFR"/>
</dbReference>
<proteinExistence type="inferred from homology"/>
<dbReference type="InterPro" id="IPR024072">
    <property type="entry name" value="DHFR-like_dom_sf"/>
</dbReference>
<dbReference type="Pfam" id="PF00186">
    <property type="entry name" value="DHFR_1"/>
    <property type="match status" value="1"/>
</dbReference>